<dbReference type="VEuPathDB" id="TrichDB:TVAG_233020"/>
<keyword evidence="2" id="KW-1133">Transmembrane helix</keyword>
<evidence type="ECO:0000256" key="2">
    <source>
        <dbReference type="SAM" id="Phobius"/>
    </source>
</evidence>
<sequence length="456" mass="51164">MFVSLLSVRFTKLEQRSKEEICNRYMTDVSSTKYSPWSASPYPNQYYSCNLKPYDKVTDDSIGLKEFNYMRWLVGIDSESFIRYYPDDEAENLTRHCAVYTVENLHSSKRPNYGDACYSADAGSGCMAAMRTILYGSGNYDYSNAIQSFIRSNDGSDPNAVENRRWALSYLVLGPNFAAARQERHTAFAMRIIYISRGSDPHLPFTTYPPPGYFPARFIYTKWSFWAPGIPDNADLSITVKIDNELQSINGYTNLRTNLYLIHAGVCFKVGNYTENQYQTLVGKRIDVTITYQEKIFEYTIYPIDCNSELNIATMSLIPPPTQTPARTPSMSPSPSRSPTPSPLPTPAVSPVRTPIPTPEISPEETPIETPSPSPSQSTTKTISPTMSDYPTYDRQETDNLQSGNSKRRAVKIGVGVSVGIILLIGVIVGAIFISKTILKRRSDPERSETQLMVLV</sequence>
<dbReference type="AlphaFoldDB" id="A2ERX1"/>
<gene>
    <name evidence="3" type="ORF">TVAG_233020</name>
</gene>
<dbReference type="VEuPathDB" id="TrichDB:TVAGG3_0486470"/>
<reference evidence="3" key="1">
    <citation type="submission" date="2006-10" db="EMBL/GenBank/DDBJ databases">
        <authorList>
            <person name="Amadeo P."/>
            <person name="Zhao Q."/>
            <person name="Wortman J."/>
            <person name="Fraser-Liggett C."/>
            <person name="Carlton J."/>
        </authorList>
    </citation>
    <scope>NUCLEOTIDE SEQUENCE</scope>
    <source>
        <strain evidence="3">G3</strain>
    </source>
</reference>
<proteinExistence type="predicted"/>
<dbReference type="InParanoid" id="A2ERX1"/>
<dbReference type="KEGG" id="tva:4762431"/>
<dbReference type="OrthoDB" id="10646245at2759"/>
<dbReference type="PANTHER" id="PTHR31607:SF37">
    <property type="entry name" value="FOLLISTATIN-LIKE DOMAIN-CONTAINING PROTEIN"/>
    <property type="match status" value="1"/>
</dbReference>
<evidence type="ECO:0000313" key="4">
    <source>
        <dbReference type="Proteomes" id="UP000001542"/>
    </source>
</evidence>
<keyword evidence="2" id="KW-0812">Transmembrane</keyword>
<reference evidence="3" key="2">
    <citation type="journal article" date="2007" name="Science">
        <title>Draft genome sequence of the sexually transmitted pathogen Trichomonas vaginalis.</title>
        <authorList>
            <person name="Carlton J.M."/>
            <person name="Hirt R.P."/>
            <person name="Silva J.C."/>
            <person name="Delcher A.L."/>
            <person name="Schatz M."/>
            <person name="Zhao Q."/>
            <person name="Wortman J.R."/>
            <person name="Bidwell S.L."/>
            <person name="Alsmark U.C.M."/>
            <person name="Besteiro S."/>
            <person name="Sicheritz-Ponten T."/>
            <person name="Noel C.J."/>
            <person name="Dacks J.B."/>
            <person name="Foster P.G."/>
            <person name="Simillion C."/>
            <person name="Van de Peer Y."/>
            <person name="Miranda-Saavedra D."/>
            <person name="Barton G.J."/>
            <person name="Westrop G.D."/>
            <person name="Mueller S."/>
            <person name="Dessi D."/>
            <person name="Fiori P.L."/>
            <person name="Ren Q."/>
            <person name="Paulsen I."/>
            <person name="Zhang H."/>
            <person name="Bastida-Corcuera F.D."/>
            <person name="Simoes-Barbosa A."/>
            <person name="Brown M.T."/>
            <person name="Hayes R.D."/>
            <person name="Mukherjee M."/>
            <person name="Okumura C.Y."/>
            <person name="Schneider R."/>
            <person name="Smith A.J."/>
            <person name="Vanacova S."/>
            <person name="Villalvazo M."/>
            <person name="Haas B.J."/>
            <person name="Pertea M."/>
            <person name="Feldblyum T.V."/>
            <person name="Utterback T.R."/>
            <person name="Shu C.L."/>
            <person name="Osoegawa K."/>
            <person name="de Jong P.J."/>
            <person name="Hrdy I."/>
            <person name="Horvathova L."/>
            <person name="Zubacova Z."/>
            <person name="Dolezal P."/>
            <person name="Malik S.B."/>
            <person name="Logsdon J.M. Jr."/>
            <person name="Henze K."/>
            <person name="Gupta A."/>
            <person name="Wang C.C."/>
            <person name="Dunne R.L."/>
            <person name="Upcroft J.A."/>
            <person name="Upcroft P."/>
            <person name="White O."/>
            <person name="Salzberg S.L."/>
            <person name="Tang P."/>
            <person name="Chiu C.-H."/>
            <person name="Lee Y.-S."/>
            <person name="Embley T.M."/>
            <person name="Coombs G.H."/>
            <person name="Mottram J.C."/>
            <person name="Tachezy J."/>
            <person name="Fraser-Liggett C.M."/>
            <person name="Johnson P.J."/>
        </authorList>
    </citation>
    <scope>NUCLEOTIDE SEQUENCE [LARGE SCALE GENOMIC DNA]</scope>
    <source>
        <strain evidence="3">G3</strain>
    </source>
</reference>
<feature type="compositionally biased region" description="Low complexity" evidence="1">
    <location>
        <begin position="368"/>
        <end position="386"/>
    </location>
</feature>
<dbReference type="Proteomes" id="UP000001542">
    <property type="component" value="Unassembled WGS sequence"/>
</dbReference>
<feature type="compositionally biased region" description="Pro residues" evidence="1">
    <location>
        <begin position="336"/>
        <end position="360"/>
    </location>
</feature>
<dbReference type="EMBL" id="DS113471">
    <property type="protein sequence ID" value="EAY04566.1"/>
    <property type="molecule type" value="Genomic_DNA"/>
</dbReference>
<evidence type="ECO:0000256" key="1">
    <source>
        <dbReference type="SAM" id="MobiDB-lite"/>
    </source>
</evidence>
<feature type="compositionally biased region" description="Low complexity" evidence="1">
    <location>
        <begin position="324"/>
        <end position="335"/>
    </location>
</feature>
<dbReference type="PANTHER" id="PTHR31607">
    <property type="entry name" value="DUF1216 DOMAIN-CONTAINING PROTEIN-RELATED"/>
    <property type="match status" value="1"/>
</dbReference>
<dbReference type="RefSeq" id="XP_001316789.1">
    <property type="nucleotide sequence ID" value="XM_001316754.1"/>
</dbReference>
<name>A2ERX1_TRIV3</name>
<feature type="region of interest" description="Disordered" evidence="1">
    <location>
        <begin position="316"/>
        <end position="406"/>
    </location>
</feature>
<dbReference type="SMR" id="A2ERX1"/>
<keyword evidence="2" id="KW-0472">Membrane</keyword>
<protein>
    <submittedName>
        <fullName evidence="3">Uncharacterized protein</fullName>
    </submittedName>
</protein>
<accession>A2ERX1</accession>
<dbReference type="STRING" id="5722.A2ERX1"/>
<keyword evidence="4" id="KW-1185">Reference proteome</keyword>
<feature type="transmembrane region" description="Helical" evidence="2">
    <location>
        <begin position="413"/>
        <end position="434"/>
    </location>
</feature>
<evidence type="ECO:0000313" key="3">
    <source>
        <dbReference type="EMBL" id="EAY04566.1"/>
    </source>
</evidence>
<organism evidence="3 4">
    <name type="scientific">Trichomonas vaginalis (strain ATCC PRA-98 / G3)</name>
    <dbReference type="NCBI Taxonomy" id="412133"/>
    <lineage>
        <taxon>Eukaryota</taxon>
        <taxon>Metamonada</taxon>
        <taxon>Parabasalia</taxon>
        <taxon>Trichomonadida</taxon>
        <taxon>Trichomonadidae</taxon>
        <taxon>Trichomonas</taxon>
    </lineage>
</organism>